<feature type="compositionally biased region" description="Basic and acidic residues" evidence="1">
    <location>
        <begin position="215"/>
        <end position="225"/>
    </location>
</feature>
<evidence type="ECO:0000313" key="3">
    <source>
        <dbReference type="Proteomes" id="UP000235145"/>
    </source>
</evidence>
<dbReference type="Proteomes" id="UP000235145">
    <property type="component" value="Unassembled WGS sequence"/>
</dbReference>
<comment type="caution">
    <text evidence="2">The sequence shown here is derived from an EMBL/GenBank/DDBJ whole genome shotgun (WGS) entry which is preliminary data.</text>
</comment>
<feature type="compositionally biased region" description="Basic and acidic residues" evidence="1">
    <location>
        <begin position="177"/>
        <end position="190"/>
    </location>
</feature>
<evidence type="ECO:0000256" key="1">
    <source>
        <dbReference type="SAM" id="MobiDB-lite"/>
    </source>
</evidence>
<gene>
    <name evidence="2" type="ORF">LSAT_V11C400212090</name>
</gene>
<accession>A0A9R1VVL8</accession>
<proteinExistence type="predicted"/>
<feature type="region of interest" description="Disordered" evidence="1">
    <location>
        <begin position="177"/>
        <end position="225"/>
    </location>
</feature>
<dbReference type="AlphaFoldDB" id="A0A9R1VVL8"/>
<sequence>MKNRCSPEIVIVIEGKELKVTTQSVHEMLGIPNNGTILLYADKINSEALTVTCKRPTICYWSSKKIRYRDTFEQFSLRELNEEFFNEQVEGDTNLEDIDCGKDEDVFVERIKEKLSSKLNDAITTFPEKESFKIFSENITNIIVEDKSESKFFFEFPINETGLEGFNLTLVMGEKANDKKQNEDKKKGNGEEDNGNDGPEPKVDYFFDGNEAENEGTKNDGETNKKMVLKRIRKVKLKQKRKIDKSMKMRMMKRKMLLKTLWVMYLALDFKFKKEKDKIRNDFEMKIILDNIDIGPPLTGSKTNAPPGQKVYINKEEKLRKEKEIIHREREKERERERVISDKGKSEHGTKEGGEADKIKGNDGGGDKHEEIETTEANKDKSGDKQRGEVEKRNADDKDVVIQTKYSQETQRAFMESPYGNMENFAEVLHTWANLLNHPKLGRDVRNSPYRLFLKVKVSVKCLCICNISYERKYEKFKENFHDSTDRYKKILNIKDIDMLKEIMKGNMEYY</sequence>
<evidence type="ECO:0000313" key="2">
    <source>
        <dbReference type="EMBL" id="KAJ0214717.1"/>
    </source>
</evidence>
<feature type="compositionally biased region" description="Basic and acidic residues" evidence="1">
    <location>
        <begin position="313"/>
        <end position="400"/>
    </location>
</feature>
<name>A0A9R1VVL8_LACSA</name>
<feature type="region of interest" description="Disordered" evidence="1">
    <location>
        <begin position="295"/>
        <end position="401"/>
    </location>
</feature>
<dbReference type="EMBL" id="NBSK02000004">
    <property type="protein sequence ID" value="KAJ0214717.1"/>
    <property type="molecule type" value="Genomic_DNA"/>
</dbReference>
<reference evidence="2 3" key="1">
    <citation type="journal article" date="2017" name="Nat. Commun.">
        <title>Genome assembly with in vitro proximity ligation data and whole-genome triplication in lettuce.</title>
        <authorList>
            <person name="Reyes-Chin-Wo S."/>
            <person name="Wang Z."/>
            <person name="Yang X."/>
            <person name="Kozik A."/>
            <person name="Arikit S."/>
            <person name="Song C."/>
            <person name="Xia L."/>
            <person name="Froenicke L."/>
            <person name="Lavelle D.O."/>
            <person name="Truco M.J."/>
            <person name="Xia R."/>
            <person name="Zhu S."/>
            <person name="Xu C."/>
            <person name="Xu H."/>
            <person name="Xu X."/>
            <person name="Cox K."/>
            <person name="Korf I."/>
            <person name="Meyers B.C."/>
            <person name="Michelmore R.W."/>
        </authorList>
    </citation>
    <scope>NUCLEOTIDE SEQUENCE [LARGE SCALE GENOMIC DNA]</scope>
    <source>
        <strain evidence="3">cv. Salinas</strain>
        <tissue evidence="2">Seedlings</tissue>
    </source>
</reference>
<keyword evidence="3" id="KW-1185">Reference proteome</keyword>
<organism evidence="2 3">
    <name type="scientific">Lactuca sativa</name>
    <name type="common">Garden lettuce</name>
    <dbReference type="NCBI Taxonomy" id="4236"/>
    <lineage>
        <taxon>Eukaryota</taxon>
        <taxon>Viridiplantae</taxon>
        <taxon>Streptophyta</taxon>
        <taxon>Embryophyta</taxon>
        <taxon>Tracheophyta</taxon>
        <taxon>Spermatophyta</taxon>
        <taxon>Magnoliopsida</taxon>
        <taxon>eudicotyledons</taxon>
        <taxon>Gunneridae</taxon>
        <taxon>Pentapetalae</taxon>
        <taxon>asterids</taxon>
        <taxon>campanulids</taxon>
        <taxon>Asterales</taxon>
        <taxon>Asteraceae</taxon>
        <taxon>Cichorioideae</taxon>
        <taxon>Cichorieae</taxon>
        <taxon>Lactucinae</taxon>
        <taxon>Lactuca</taxon>
    </lineage>
</organism>
<protein>
    <submittedName>
        <fullName evidence="2">Uncharacterized protein</fullName>
    </submittedName>
</protein>